<evidence type="ECO:0000313" key="2">
    <source>
        <dbReference type="EMBL" id="GEY94477.1"/>
    </source>
</evidence>
<dbReference type="PANTHER" id="PTHR34072:SF52">
    <property type="entry name" value="RIBONUCLEASE H"/>
    <property type="match status" value="1"/>
</dbReference>
<comment type="caution">
    <text evidence="2">The sequence shown here is derived from an EMBL/GenBank/DDBJ whole genome shotgun (WGS) entry which is preliminary data.</text>
</comment>
<dbReference type="GO" id="GO:0003964">
    <property type="term" value="F:RNA-directed DNA polymerase activity"/>
    <property type="evidence" value="ECO:0007669"/>
    <property type="project" value="UniProtKB-KW"/>
</dbReference>
<proteinExistence type="predicted"/>
<dbReference type="Gene3D" id="3.30.70.270">
    <property type="match status" value="1"/>
</dbReference>
<feature type="domain" description="Reverse transcriptase/retrotransposon-derived protein RNase H-like" evidence="1">
    <location>
        <begin position="212"/>
        <end position="299"/>
    </location>
</feature>
<dbReference type="EMBL" id="BKCJ010225011">
    <property type="protein sequence ID" value="GEY94477.1"/>
    <property type="molecule type" value="Genomic_DNA"/>
</dbReference>
<dbReference type="InterPro" id="IPR021109">
    <property type="entry name" value="Peptidase_aspartic_dom_sf"/>
</dbReference>
<dbReference type="PANTHER" id="PTHR34072">
    <property type="entry name" value="ENZYMATIC POLYPROTEIN-RELATED"/>
    <property type="match status" value="1"/>
</dbReference>
<dbReference type="AlphaFoldDB" id="A0A699HY08"/>
<name>A0A699HY08_TANCI</name>
<sequence>MVIKAIHFSVQSDPNWDSFEVGFYLGYLHIRYCGLVRRVTCGYPWLVLRVYHRDFEITDGESVKVDRVIRDCKLELGNSLFTVDLIPFGHGSFDVIVGMDWSSKNKALIVCHEKVVEIPIKEGGILRVQGERTLGAVKALMNVKIDKPRISDIPVQEHKVHLKLVLKLSRKEKLYAKFSKCEFWLQKVHFLGHVVNQSGIHVDPSKIEAYEWGKKEKEAFQTLKNNLCDAPILSLPDEIEDFVVYCDASNQGLVSMLMQRGKLIAYASRQLKIHKKNYTTHDLELGAVVFSLKTWRHSLRWIELFSDYECEIRYHLGKANVVADALSRKERVKPRCVQAMAMTIQSRPPTLDSKWSKRQVSTQKILSVKSVSVKKQHGYGHLEEVVVKRVDQQLCKFKEGDFVDLQLNDIEDMLFLAVYQKLFHLIKSVIVDFIVALLLKRDTQESLGQASSQNTQFSFGIQRRDDKEEVDDHRQKRSELMVELVDKQMRESLIGPELVLETTDKVVLIKEKLKAARDRQKSNADKKHKLLEFEVGDRVLLRVSSWKGVVCFGKK</sequence>
<dbReference type="InterPro" id="IPR043502">
    <property type="entry name" value="DNA/RNA_pol_sf"/>
</dbReference>
<dbReference type="Gene3D" id="2.40.70.10">
    <property type="entry name" value="Acid Proteases"/>
    <property type="match status" value="1"/>
</dbReference>
<feature type="non-terminal residue" evidence="2">
    <location>
        <position position="555"/>
    </location>
</feature>
<evidence type="ECO:0000259" key="1">
    <source>
        <dbReference type="Pfam" id="PF17919"/>
    </source>
</evidence>
<organism evidence="2">
    <name type="scientific">Tanacetum cinerariifolium</name>
    <name type="common">Dalmatian daisy</name>
    <name type="synonym">Chrysanthemum cinerariifolium</name>
    <dbReference type="NCBI Taxonomy" id="118510"/>
    <lineage>
        <taxon>Eukaryota</taxon>
        <taxon>Viridiplantae</taxon>
        <taxon>Streptophyta</taxon>
        <taxon>Embryophyta</taxon>
        <taxon>Tracheophyta</taxon>
        <taxon>Spermatophyta</taxon>
        <taxon>Magnoliopsida</taxon>
        <taxon>eudicotyledons</taxon>
        <taxon>Gunneridae</taxon>
        <taxon>Pentapetalae</taxon>
        <taxon>asterids</taxon>
        <taxon>campanulids</taxon>
        <taxon>Asterales</taxon>
        <taxon>Asteraceae</taxon>
        <taxon>Asteroideae</taxon>
        <taxon>Anthemideae</taxon>
        <taxon>Anthemidinae</taxon>
        <taxon>Tanacetum</taxon>
    </lineage>
</organism>
<gene>
    <name evidence="2" type="ORF">Tci_466451</name>
</gene>
<accession>A0A699HY08</accession>
<keyword evidence="2" id="KW-0695">RNA-directed DNA polymerase</keyword>
<dbReference type="Pfam" id="PF08284">
    <property type="entry name" value="RVP_2"/>
    <property type="match status" value="1"/>
</dbReference>
<keyword evidence="2" id="KW-0808">Transferase</keyword>
<dbReference type="CDD" id="cd09274">
    <property type="entry name" value="RNase_HI_RT_Ty3"/>
    <property type="match status" value="1"/>
</dbReference>
<reference evidence="2" key="1">
    <citation type="journal article" date="2019" name="Sci. Rep.">
        <title>Draft genome of Tanacetum cinerariifolium, the natural source of mosquito coil.</title>
        <authorList>
            <person name="Yamashiro T."/>
            <person name="Shiraishi A."/>
            <person name="Satake H."/>
            <person name="Nakayama K."/>
        </authorList>
    </citation>
    <scope>NUCLEOTIDE SEQUENCE</scope>
</reference>
<keyword evidence="2" id="KW-0548">Nucleotidyltransferase</keyword>
<dbReference type="Pfam" id="PF17919">
    <property type="entry name" value="RT_RNaseH_2"/>
    <property type="match status" value="1"/>
</dbReference>
<protein>
    <submittedName>
        <fullName evidence="2">Putative reverse transcriptase domain-containing protein</fullName>
    </submittedName>
</protein>
<dbReference type="SUPFAM" id="SSF56672">
    <property type="entry name" value="DNA/RNA polymerases"/>
    <property type="match status" value="1"/>
</dbReference>
<dbReference type="InterPro" id="IPR043128">
    <property type="entry name" value="Rev_trsase/Diguanyl_cyclase"/>
</dbReference>
<dbReference type="InterPro" id="IPR041577">
    <property type="entry name" value="RT_RNaseH_2"/>
</dbReference>